<dbReference type="EMBL" id="CP000685">
    <property type="protein sequence ID" value="ABQ06709.1"/>
    <property type="molecule type" value="Genomic_DNA"/>
</dbReference>
<protein>
    <submittedName>
        <fullName evidence="2">Uncharacterized protein</fullName>
    </submittedName>
</protein>
<dbReference type="InterPro" id="IPR048136">
    <property type="entry name" value="STM3941-like"/>
</dbReference>
<dbReference type="HOGENOM" id="CLU_1479978_0_0_10"/>
<dbReference type="Proteomes" id="UP000006694">
    <property type="component" value="Chromosome"/>
</dbReference>
<accession>A5FDL4</accession>
<evidence type="ECO:0000313" key="3">
    <source>
        <dbReference type="Proteomes" id="UP000006694"/>
    </source>
</evidence>
<keyword evidence="3" id="KW-1185">Reference proteome</keyword>
<dbReference type="STRING" id="376686.Fjoh_3695"/>
<gene>
    <name evidence="2" type="ordered locus">Fjoh_3695</name>
</gene>
<dbReference type="NCBIfam" id="NF041635">
    <property type="entry name" value="STM3941_fam"/>
    <property type="match status" value="1"/>
</dbReference>
<evidence type="ECO:0000256" key="1">
    <source>
        <dbReference type="SAM" id="Phobius"/>
    </source>
</evidence>
<name>A5FDL4_FLAJ1</name>
<keyword evidence="1" id="KW-0812">Transmembrane</keyword>
<sequence>MNNIQMKTIIIEKNKKYFKRIAIILLMIFVLCGLVIFLRYPSEHTYFLLPTKNAVIIFSIVGIITCALIIFLLIKSIFRKDIFLRIDQQGIFNGFFLYSKKLIKWEEISKIETIKYNYNNYIAIFLKETPNNEKGISSLFFKMNEKSMGTPYIITSGDLDCSFDELERLILESYNQSKQIKN</sequence>
<proteinExistence type="predicted"/>
<evidence type="ECO:0000313" key="2">
    <source>
        <dbReference type="EMBL" id="ABQ06709.1"/>
    </source>
</evidence>
<organism evidence="2 3">
    <name type="scientific">Flavobacterium johnsoniae (strain ATCC 17061 / DSM 2064 / JCM 8514 / BCRC 14874 / CCUG 350202 / NBRC 14942 / NCIMB 11054 / UW101)</name>
    <name type="common">Cytophaga johnsonae</name>
    <dbReference type="NCBI Taxonomy" id="376686"/>
    <lineage>
        <taxon>Bacteria</taxon>
        <taxon>Pseudomonadati</taxon>
        <taxon>Bacteroidota</taxon>
        <taxon>Flavobacteriia</taxon>
        <taxon>Flavobacteriales</taxon>
        <taxon>Flavobacteriaceae</taxon>
        <taxon>Flavobacterium</taxon>
    </lineage>
</organism>
<feature type="transmembrane region" description="Helical" evidence="1">
    <location>
        <begin position="21"/>
        <end position="42"/>
    </location>
</feature>
<dbReference type="AlphaFoldDB" id="A5FDL4"/>
<reference evidence="2 3" key="1">
    <citation type="journal article" date="2009" name="Appl. Environ. Microbiol.">
        <title>Novel features of the polysaccharide-digesting gliding bacterium Flavobacterium johnsoniae as revealed by genome sequence analysis.</title>
        <authorList>
            <person name="McBride M.J."/>
            <person name="Xie G."/>
            <person name="Martens E.C."/>
            <person name="Lapidus A."/>
            <person name="Henrissat B."/>
            <person name="Rhodes R.G."/>
            <person name="Goltsman E."/>
            <person name="Wang W."/>
            <person name="Xu J."/>
            <person name="Hunnicutt D.W."/>
            <person name="Staroscik A.M."/>
            <person name="Hoover T.R."/>
            <person name="Cheng Y.Q."/>
            <person name="Stein J.L."/>
        </authorList>
    </citation>
    <scope>NUCLEOTIDE SEQUENCE [LARGE SCALE GENOMIC DNA]</scope>
    <source>
        <strain evidence="3">ATCC 17061 / DSM 2064 / JCM 8514 / BCRC 14874 / CCUG 350202 / NBRC 14942 / NCIMB 11054 / UW101</strain>
    </source>
</reference>
<dbReference type="KEGG" id="fjo:Fjoh_3695"/>
<keyword evidence="1" id="KW-1133">Transmembrane helix</keyword>
<keyword evidence="1" id="KW-0472">Membrane</keyword>
<feature type="transmembrane region" description="Helical" evidence="1">
    <location>
        <begin position="54"/>
        <end position="74"/>
    </location>
</feature>